<feature type="transmembrane region" description="Helical" evidence="1">
    <location>
        <begin position="103"/>
        <end position="121"/>
    </location>
</feature>
<dbReference type="AlphaFoldDB" id="A0A4Y3IQC3"/>
<evidence type="ECO:0000256" key="1">
    <source>
        <dbReference type="SAM" id="Phobius"/>
    </source>
</evidence>
<proteinExistence type="predicted"/>
<comment type="caution">
    <text evidence="2">The sequence shown here is derived from an EMBL/GenBank/DDBJ whole genome shotgun (WGS) entry which is preliminary data.</text>
</comment>
<keyword evidence="3" id="KW-1185">Reference proteome</keyword>
<organism evidence="2 3">
    <name type="scientific">Vibrio comitans NBRC 102076</name>
    <dbReference type="NCBI Taxonomy" id="1219078"/>
    <lineage>
        <taxon>Bacteria</taxon>
        <taxon>Pseudomonadati</taxon>
        <taxon>Pseudomonadota</taxon>
        <taxon>Gammaproteobacteria</taxon>
        <taxon>Vibrionales</taxon>
        <taxon>Vibrionaceae</taxon>
        <taxon>Vibrio</taxon>
    </lineage>
</organism>
<name>A0A4Y3IQC3_9VIBR</name>
<evidence type="ECO:0000313" key="2">
    <source>
        <dbReference type="EMBL" id="GEA61693.1"/>
    </source>
</evidence>
<feature type="transmembrane region" description="Helical" evidence="1">
    <location>
        <begin position="38"/>
        <end position="64"/>
    </location>
</feature>
<dbReference type="EMBL" id="BJLH01000013">
    <property type="protein sequence ID" value="GEA61693.1"/>
    <property type="molecule type" value="Genomic_DNA"/>
</dbReference>
<evidence type="ECO:0008006" key="4">
    <source>
        <dbReference type="Google" id="ProtNLM"/>
    </source>
</evidence>
<protein>
    <recommendedName>
        <fullName evidence="4">Prepilin type IV endopeptidase peptidase domain-containing protein</fullName>
    </recommendedName>
</protein>
<dbReference type="Gene3D" id="1.20.120.1220">
    <property type="match status" value="1"/>
</dbReference>
<keyword evidence="1" id="KW-0812">Transmembrane</keyword>
<dbReference type="Proteomes" id="UP000318242">
    <property type="component" value="Unassembled WGS sequence"/>
</dbReference>
<sequence length="122" mass="13242">MSALLGGLIFFMFSFVLYLLRALSPGDVKLLGVIGFHAGFGNLVDMTLCIAIFSGIVAIFYLAYNLSFLGITNLSIIFTQPSLLKGSNSNYNKSQVGRYTDKLTMPFAPCVLLGAAAYSLFY</sequence>
<accession>A0A4Y3IQC3</accession>
<gene>
    <name evidence="2" type="ORF">VCO01S_28860</name>
</gene>
<keyword evidence="1" id="KW-1133">Transmembrane helix</keyword>
<reference evidence="2 3" key="1">
    <citation type="submission" date="2019-06" db="EMBL/GenBank/DDBJ databases">
        <title>Whole genome shotgun sequence of Vibrio comitans NBRC 102076.</title>
        <authorList>
            <person name="Hosoyama A."/>
            <person name="Uohara A."/>
            <person name="Ohji S."/>
            <person name="Ichikawa N."/>
        </authorList>
    </citation>
    <scope>NUCLEOTIDE SEQUENCE [LARGE SCALE GENOMIC DNA]</scope>
    <source>
        <strain evidence="2 3">NBRC 102076</strain>
    </source>
</reference>
<evidence type="ECO:0000313" key="3">
    <source>
        <dbReference type="Proteomes" id="UP000318242"/>
    </source>
</evidence>
<keyword evidence="1" id="KW-0472">Membrane</keyword>